<dbReference type="InterPro" id="IPR028228">
    <property type="entry name" value="Imm53"/>
</dbReference>
<reference evidence="1" key="1">
    <citation type="submission" date="2022-02" db="EMBL/GenBank/DDBJ databases">
        <title>Coral-associated bacteria.</title>
        <authorList>
            <person name="Tang K."/>
            <person name="Wang X."/>
        </authorList>
    </citation>
    <scope>NUCLEOTIDE SEQUENCE</scope>
    <source>
        <strain evidence="1">SCSIO 43006</strain>
    </source>
</reference>
<proteinExistence type="predicted"/>
<dbReference type="Proteomes" id="UP001055658">
    <property type="component" value="Chromosome"/>
</dbReference>
<dbReference type="RefSeq" id="WP_252085137.1">
    <property type="nucleotide sequence ID" value="NZ_CP092418.1"/>
</dbReference>
<name>A0ABY4VF00_9GAMM</name>
<evidence type="ECO:0000313" key="1">
    <source>
        <dbReference type="EMBL" id="USD22784.1"/>
    </source>
</evidence>
<keyword evidence="2" id="KW-1185">Reference proteome</keyword>
<accession>A0ABY4VF00</accession>
<organism evidence="1 2">
    <name type="scientific">Microbulbifer variabilis</name>
    <dbReference type="NCBI Taxonomy" id="266805"/>
    <lineage>
        <taxon>Bacteria</taxon>
        <taxon>Pseudomonadati</taxon>
        <taxon>Pseudomonadota</taxon>
        <taxon>Gammaproteobacteria</taxon>
        <taxon>Cellvibrionales</taxon>
        <taxon>Microbulbiferaceae</taxon>
        <taxon>Microbulbifer</taxon>
    </lineage>
</organism>
<evidence type="ECO:0000313" key="2">
    <source>
        <dbReference type="Proteomes" id="UP001055658"/>
    </source>
</evidence>
<gene>
    <name evidence="1" type="ORF">MJO52_06505</name>
</gene>
<dbReference type="EMBL" id="CP092418">
    <property type="protein sequence ID" value="USD22784.1"/>
    <property type="molecule type" value="Genomic_DNA"/>
</dbReference>
<dbReference type="Pfam" id="PF15580">
    <property type="entry name" value="Imm53"/>
    <property type="match status" value="1"/>
</dbReference>
<sequence>MPSFQVSKPCKSVAPLWSANQLVNWWGKNGIFPCKFIGQWPAKVGWQRAVGRSVRASYNQARSPSWRLGWTAYAPLRLPLLATLSIKNMEALKELEEWYFSQCNEDWEHTYGIEIGTLDNPGWFLKVDITDTDIEEKEYEGFSYGVGDDAEASGNDWIITKLESGKFVGYGGPHKLNELIKLFLKWVKNA</sequence>
<protein>
    <submittedName>
        <fullName evidence="1">Immunity 53 family protein</fullName>
    </submittedName>
</protein>